<dbReference type="InterPro" id="IPR050249">
    <property type="entry name" value="Pseudomonas-type_ThrB"/>
</dbReference>
<dbReference type="InterPro" id="IPR005280">
    <property type="entry name" value="Homoserine_kinase_II"/>
</dbReference>
<organism evidence="11 12">
    <name type="scientific">Roseateles paludis</name>
    <dbReference type="NCBI Taxonomy" id="3145238"/>
    <lineage>
        <taxon>Bacteria</taxon>
        <taxon>Pseudomonadati</taxon>
        <taxon>Pseudomonadota</taxon>
        <taxon>Betaproteobacteria</taxon>
        <taxon>Burkholderiales</taxon>
        <taxon>Sphaerotilaceae</taxon>
        <taxon>Roseateles</taxon>
    </lineage>
</organism>
<comment type="catalytic activity">
    <reaction evidence="8">
        <text>L-homoserine + ATP = O-phospho-L-homoserine + ADP + H(+)</text>
        <dbReference type="Rhea" id="RHEA:13985"/>
        <dbReference type="ChEBI" id="CHEBI:15378"/>
        <dbReference type="ChEBI" id="CHEBI:30616"/>
        <dbReference type="ChEBI" id="CHEBI:57476"/>
        <dbReference type="ChEBI" id="CHEBI:57590"/>
        <dbReference type="ChEBI" id="CHEBI:456216"/>
        <dbReference type="EC" id="2.7.1.39"/>
    </reaction>
</comment>
<proteinExistence type="inferred from homology"/>
<dbReference type="NCBIfam" id="TIGR00938">
    <property type="entry name" value="thrB_alt"/>
    <property type="match status" value="1"/>
</dbReference>
<dbReference type="GO" id="GO:0004413">
    <property type="term" value="F:homoserine kinase activity"/>
    <property type="evidence" value="ECO:0007669"/>
    <property type="project" value="UniProtKB-EC"/>
</dbReference>
<keyword evidence="3 8" id="KW-0791">Threonine biosynthesis</keyword>
<protein>
    <recommendedName>
        <fullName evidence="8 9">Homoserine kinase</fullName>
        <shortName evidence="8">HK</shortName>
        <shortName evidence="8">HSK</shortName>
        <ecNumber evidence="8 9">2.7.1.39</ecNumber>
    </recommendedName>
</protein>
<comment type="caution">
    <text evidence="11">The sequence shown here is derived from an EMBL/GenBank/DDBJ whole genome shotgun (WGS) entry which is preliminary data.</text>
</comment>
<evidence type="ECO:0000313" key="11">
    <source>
        <dbReference type="EMBL" id="MEO3691046.1"/>
    </source>
</evidence>
<dbReference type="EMBL" id="JBDPZD010000002">
    <property type="protein sequence ID" value="MEO3691046.1"/>
    <property type="molecule type" value="Genomic_DNA"/>
</dbReference>
<dbReference type="HAMAP" id="MF_00301">
    <property type="entry name" value="Homoser_kinase_2"/>
    <property type="match status" value="1"/>
</dbReference>
<accession>A0ABV0FZY9</accession>
<evidence type="ECO:0000256" key="7">
    <source>
        <dbReference type="ARBA" id="ARBA00038240"/>
    </source>
</evidence>
<dbReference type="Pfam" id="PF01636">
    <property type="entry name" value="APH"/>
    <property type="match status" value="1"/>
</dbReference>
<dbReference type="Gene3D" id="3.90.1200.10">
    <property type="match status" value="1"/>
</dbReference>
<dbReference type="PANTHER" id="PTHR21064">
    <property type="entry name" value="AMINOGLYCOSIDE PHOSPHOTRANSFERASE DOMAIN-CONTAINING PROTEIN-RELATED"/>
    <property type="match status" value="1"/>
</dbReference>
<dbReference type="Gene3D" id="3.30.200.20">
    <property type="entry name" value="Phosphorylase Kinase, domain 1"/>
    <property type="match status" value="1"/>
</dbReference>
<evidence type="ECO:0000256" key="4">
    <source>
        <dbReference type="ARBA" id="ARBA00022741"/>
    </source>
</evidence>
<evidence type="ECO:0000313" key="12">
    <source>
        <dbReference type="Proteomes" id="UP001495147"/>
    </source>
</evidence>
<keyword evidence="5 8" id="KW-0418">Kinase</keyword>
<dbReference type="Proteomes" id="UP001495147">
    <property type="component" value="Unassembled WGS sequence"/>
</dbReference>
<dbReference type="InterPro" id="IPR011009">
    <property type="entry name" value="Kinase-like_dom_sf"/>
</dbReference>
<name>A0ABV0FZY9_9BURK</name>
<comment type="pathway">
    <text evidence="8">Amino-acid biosynthesis; L-threonine biosynthesis; L-threonine from L-aspartate: step 4/5.</text>
</comment>
<evidence type="ECO:0000259" key="10">
    <source>
        <dbReference type="Pfam" id="PF01636"/>
    </source>
</evidence>
<comment type="similarity">
    <text evidence="7 8">Belongs to the pseudomonas-type ThrB family.</text>
</comment>
<dbReference type="CDD" id="cd05153">
    <property type="entry name" value="HomoserineK_II"/>
    <property type="match status" value="1"/>
</dbReference>
<evidence type="ECO:0000256" key="9">
    <source>
        <dbReference type="NCBIfam" id="TIGR00938"/>
    </source>
</evidence>
<keyword evidence="1 8" id="KW-0028">Amino-acid biosynthesis</keyword>
<sequence length="332" mass="37228">MAVFTEVSPAAAQALLDRLQLGRLHELRGIGAGIENTNYFLDCDGGHFVLTLFERLTREQLPFYLRLVQHLSQRGIPVPAPKADAAGEILFEVCGKPAALGDRLHGGHILAPDVFHCEQVGATLARMHLAGRDYPLHQPNLRGLPWWRETVPLLLPHLSTDERALIESELAYQEHLAASAPYAELLAHAFGPVHADLFRDNVMFEPGEAQGRERLTGFFDFYFAGCDTWLFDVAVCLNDWCIDLASGRLDETRASAFVAAYETERPLSGTEHRLLPALLRAAAMRFWVSRLFDLHLPREAALLKAHDPRHFERVLRDRIANPWHAASVERAP</sequence>
<evidence type="ECO:0000256" key="1">
    <source>
        <dbReference type="ARBA" id="ARBA00022605"/>
    </source>
</evidence>
<evidence type="ECO:0000256" key="8">
    <source>
        <dbReference type="HAMAP-Rule" id="MF_00301"/>
    </source>
</evidence>
<evidence type="ECO:0000256" key="2">
    <source>
        <dbReference type="ARBA" id="ARBA00022679"/>
    </source>
</evidence>
<dbReference type="InterPro" id="IPR002575">
    <property type="entry name" value="Aminoglycoside_PTrfase"/>
</dbReference>
<keyword evidence="2 8" id="KW-0808">Transferase</keyword>
<evidence type="ECO:0000256" key="5">
    <source>
        <dbReference type="ARBA" id="ARBA00022777"/>
    </source>
</evidence>
<reference evidence="11 12" key="1">
    <citation type="submission" date="2024-05" db="EMBL/GenBank/DDBJ databases">
        <title>Roseateles sp. DJS-2-20 16S ribosomal RNA gene Genome sequencing and assembly.</title>
        <authorList>
            <person name="Woo H."/>
        </authorList>
    </citation>
    <scope>NUCLEOTIDE SEQUENCE [LARGE SCALE GENOMIC DNA]</scope>
    <source>
        <strain evidence="11 12">DJS-2-20</strain>
    </source>
</reference>
<dbReference type="NCBIfam" id="NF003558">
    <property type="entry name" value="PRK05231.1"/>
    <property type="match status" value="1"/>
</dbReference>
<dbReference type="SUPFAM" id="SSF56112">
    <property type="entry name" value="Protein kinase-like (PK-like)"/>
    <property type="match status" value="1"/>
</dbReference>
<gene>
    <name evidence="8" type="primary">thrB</name>
    <name evidence="11" type="ORF">ABDJ85_06155</name>
</gene>
<keyword evidence="12" id="KW-1185">Reference proteome</keyword>
<keyword evidence="6 8" id="KW-0067">ATP-binding</keyword>
<dbReference type="PANTHER" id="PTHR21064:SF6">
    <property type="entry name" value="AMINOGLYCOSIDE PHOSPHOTRANSFERASE DOMAIN-CONTAINING PROTEIN"/>
    <property type="match status" value="1"/>
</dbReference>
<dbReference type="EC" id="2.7.1.39" evidence="8 9"/>
<keyword evidence="4 8" id="KW-0547">Nucleotide-binding</keyword>
<evidence type="ECO:0000256" key="6">
    <source>
        <dbReference type="ARBA" id="ARBA00022840"/>
    </source>
</evidence>
<dbReference type="RefSeq" id="WP_347703889.1">
    <property type="nucleotide sequence ID" value="NZ_JBDPZD010000002.1"/>
</dbReference>
<feature type="domain" description="Aminoglycoside phosphotransferase" evidence="10">
    <location>
        <begin position="27"/>
        <end position="266"/>
    </location>
</feature>
<evidence type="ECO:0000256" key="3">
    <source>
        <dbReference type="ARBA" id="ARBA00022697"/>
    </source>
</evidence>